<dbReference type="AlphaFoldDB" id="A0A6G1E4I3"/>
<evidence type="ECO:0000313" key="3">
    <source>
        <dbReference type="Proteomes" id="UP000479710"/>
    </source>
</evidence>
<proteinExistence type="predicted"/>
<dbReference type="Proteomes" id="UP000479710">
    <property type="component" value="Unassembled WGS sequence"/>
</dbReference>
<keyword evidence="3" id="KW-1185">Reference proteome</keyword>
<reference evidence="2 3" key="1">
    <citation type="submission" date="2019-11" db="EMBL/GenBank/DDBJ databases">
        <title>Whole genome sequence of Oryza granulata.</title>
        <authorList>
            <person name="Li W."/>
        </authorList>
    </citation>
    <scope>NUCLEOTIDE SEQUENCE [LARGE SCALE GENOMIC DNA]</scope>
    <source>
        <strain evidence="3">cv. Menghai</strain>
        <tissue evidence="2">Leaf</tissue>
    </source>
</reference>
<evidence type="ECO:0000256" key="1">
    <source>
        <dbReference type="SAM" id="MobiDB-lite"/>
    </source>
</evidence>
<sequence>MASMASGEESKPVEEGNGASMVARQDGVVRGDSLEEERTQGHGGREKEADDPEFYRATCGCVRLWRRGNRGYTLLGIAFVR</sequence>
<gene>
    <name evidence="2" type="ORF">E2562_030751</name>
</gene>
<evidence type="ECO:0000313" key="2">
    <source>
        <dbReference type="EMBL" id="KAF0919637.1"/>
    </source>
</evidence>
<protein>
    <submittedName>
        <fullName evidence="2">Uncharacterized protein</fullName>
    </submittedName>
</protein>
<feature type="compositionally biased region" description="Basic and acidic residues" evidence="1">
    <location>
        <begin position="27"/>
        <end position="48"/>
    </location>
</feature>
<organism evidence="2 3">
    <name type="scientific">Oryza meyeriana var. granulata</name>
    <dbReference type="NCBI Taxonomy" id="110450"/>
    <lineage>
        <taxon>Eukaryota</taxon>
        <taxon>Viridiplantae</taxon>
        <taxon>Streptophyta</taxon>
        <taxon>Embryophyta</taxon>
        <taxon>Tracheophyta</taxon>
        <taxon>Spermatophyta</taxon>
        <taxon>Magnoliopsida</taxon>
        <taxon>Liliopsida</taxon>
        <taxon>Poales</taxon>
        <taxon>Poaceae</taxon>
        <taxon>BOP clade</taxon>
        <taxon>Oryzoideae</taxon>
        <taxon>Oryzeae</taxon>
        <taxon>Oryzinae</taxon>
        <taxon>Oryza</taxon>
        <taxon>Oryza meyeriana</taxon>
    </lineage>
</organism>
<dbReference type="EMBL" id="SPHZ02000005">
    <property type="protein sequence ID" value="KAF0919637.1"/>
    <property type="molecule type" value="Genomic_DNA"/>
</dbReference>
<accession>A0A6G1E4I3</accession>
<comment type="caution">
    <text evidence="2">The sequence shown here is derived from an EMBL/GenBank/DDBJ whole genome shotgun (WGS) entry which is preliminary data.</text>
</comment>
<name>A0A6G1E4I3_9ORYZ</name>
<feature type="region of interest" description="Disordered" evidence="1">
    <location>
        <begin position="1"/>
        <end position="50"/>
    </location>
</feature>